<comment type="caution">
    <text evidence="5">The sequence shown here is derived from an EMBL/GenBank/DDBJ whole genome shotgun (WGS) entry which is preliminary data.</text>
</comment>
<dbReference type="GO" id="GO:0005886">
    <property type="term" value="C:plasma membrane"/>
    <property type="evidence" value="ECO:0007669"/>
    <property type="project" value="TreeGrafter"/>
</dbReference>
<gene>
    <name evidence="5" type="ORF">ENW48_01550</name>
</gene>
<dbReference type="AlphaFoldDB" id="A0A7C5AKB9"/>
<name>A0A7C5AKB9_9BACT</name>
<dbReference type="PANTHER" id="PTHR43255">
    <property type="entry name" value="IRON-SULFUR-BINDING OXIDOREDUCTASE FADF-RELATED-RELATED"/>
    <property type="match status" value="1"/>
</dbReference>
<evidence type="ECO:0000259" key="4">
    <source>
        <dbReference type="PROSITE" id="PS51379"/>
    </source>
</evidence>
<dbReference type="PROSITE" id="PS51379">
    <property type="entry name" value="4FE4S_FER_2"/>
    <property type="match status" value="1"/>
</dbReference>
<dbReference type="InterPro" id="IPR009051">
    <property type="entry name" value="Helical_ferredxn"/>
</dbReference>
<dbReference type="GO" id="GO:0046872">
    <property type="term" value="F:metal ion binding"/>
    <property type="evidence" value="ECO:0007669"/>
    <property type="project" value="UniProtKB-KW"/>
</dbReference>
<dbReference type="InterPro" id="IPR017900">
    <property type="entry name" value="4Fe4S_Fe_S_CS"/>
</dbReference>
<dbReference type="Pfam" id="PF13534">
    <property type="entry name" value="Fer4_17"/>
    <property type="match status" value="1"/>
</dbReference>
<evidence type="ECO:0000256" key="2">
    <source>
        <dbReference type="ARBA" id="ARBA00023004"/>
    </source>
</evidence>
<accession>A0A7C5AKB9</accession>
<dbReference type="InterPro" id="IPR051460">
    <property type="entry name" value="HdrC_iron-sulfur_subunit"/>
</dbReference>
<sequence length="163" mass="18592">MDEVLRLHELDPQFREEVAREPGCQHLWRCFSCGVCTATCPVAEVEPEFSPSRIIRQIMYGLRRPLLASRALWYCALCAQCSFACPQDVRFRDIIQGLRNLAVREGVVRPSQAARLAEGEKLIQELRRRFLTVLMSSTEEGVNLKAELFRVLKEVDLPSAGKE</sequence>
<dbReference type="EMBL" id="DTKJ01000014">
    <property type="protein sequence ID" value="HGZ10886.1"/>
    <property type="molecule type" value="Genomic_DNA"/>
</dbReference>
<evidence type="ECO:0000256" key="1">
    <source>
        <dbReference type="ARBA" id="ARBA00022723"/>
    </source>
</evidence>
<keyword evidence="2" id="KW-0408">Iron</keyword>
<evidence type="ECO:0000313" key="5">
    <source>
        <dbReference type="EMBL" id="HGZ10886.1"/>
    </source>
</evidence>
<dbReference type="PROSITE" id="PS00198">
    <property type="entry name" value="4FE4S_FER_1"/>
    <property type="match status" value="2"/>
</dbReference>
<dbReference type="InterPro" id="IPR017896">
    <property type="entry name" value="4Fe4S_Fe-S-bd"/>
</dbReference>
<dbReference type="SUPFAM" id="SSF46548">
    <property type="entry name" value="alpha-helical ferredoxin"/>
    <property type="match status" value="1"/>
</dbReference>
<dbReference type="Gene3D" id="1.10.1060.10">
    <property type="entry name" value="Alpha-helical ferredoxin"/>
    <property type="match status" value="1"/>
</dbReference>
<keyword evidence="3" id="KW-0411">Iron-sulfur</keyword>
<feature type="domain" description="4Fe-4S ferredoxin-type" evidence="4">
    <location>
        <begin position="20"/>
        <end position="50"/>
    </location>
</feature>
<reference evidence="5" key="1">
    <citation type="journal article" date="2020" name="mSystems">
        <title>Genome- and Community-Level Interaction Insights into Carbon Utilization and Element Cycling Functions of Hydrothermarchaeota in Hydrothermal Sediment.</title>
        <authorList>
            <person name="Zhou Z."/>
            <person name="Liu Y."/>
            <person name="Xu W."/>
            <person name="Pan J."/>
            <person name="Luo Z.H."/>
            <person name="Li M."/>
        </authorList>
    </citation>
    <scope>NUCLEOTIDE SEQUENCE [LARGE SCALE GENOMIC DNA]</scope>
    <source>
        <strain evidence="5">SpSt-853</strain>
    </source>
</reference>
<keyword evidence="1" id="KW-0479">Metal-binding</keyword>
<organism evidence="5">
    <name type="scientific">Desulfobacca acetoxidans</name>
    <dbReference type="NCBI Taxonomy" id="60893"/>
    <lineage>
        <taxon>Bacteria</taxon>
        <taxon>Pseudomonadati</taxon>
        <taxon>Thermodesulfobacteriota</taxon>
        <taxon>Desulfobaccia</taxon>
        <taxon>Desulfobaccales</taxon>
        <taxon>Desulfobaccaceae</taxon>
        <taxon>Desulfobacca</taxon>
    </lineage>
</organism>
<proteinExistence type="predicted"/>
<dbReference type="PANTHER" id="PTHR43255:SF2">
    <property type="entry name" value="HETERODISULFIDE REDUCTASE RELATED PROTEIN"/>
    <property type="match status" value="1"/>
</dbReference>
<dbReference type="GO" id="GO:0051536">
    <property type="term" value="F:iron-sulfur cluster binding"/>
    <property type="evidence" value="ECO:0007669"/>
    <property type="project" value="UniProtKB-KW"/>
</dbReference>
<evidence type="ECO:0000256" key="3">
    <source>
        <dbReference type="ARBA" id="ARBA00023014"/>
    </source>
</evidence>
<protein>
    <recommendedName>
        <fullName evidence="4">4Fe-4S ferredoxin-type domain-containing protein</fullName>
    </recommendedName>
</protein>